<dbReference type="GO" id="GO:0003700">
    <property type="term" value="F:DNA-binding transcription factor activity"/>
    <property type="evidence" value="ECO:0007669"/>
    <property type="project" value="InterPro"/>
</dbReference>
<dbReference type="InterPro" id="IPR022689">
    <property type="entry name" value="Iron_dep_repressor"/>
</dbReference>
<dbReference type="PANTHER" id="PTHR42756:SF1">
    <property type="entry name" value="TRANSCRIPTIONAL REPRESSOR OF EMRAB OPERON"/>
    <property type="match status" value="1"/>
</dbReference>
<dbReference type="InterPro" id="IPR036390">
    <property type="entry name" value="WH_DNA-bd_sf"/>
</dbReference>
<reference evidence="5 6" key="1">
    <citation type="submission" date="2019-05" db="EMBL/GenBank/DDBJ databases">
        <authorList>
            <consortium name="Pathogen Informatics"/>
        </authorList>
    </citation>
    <scope>NUCLEOTIDE SEQUENCE [LARGE SCALE GENOMIC DNA]</scope>
    <source>
        <strain evidence="5 6">NCTC503</strain>
    </source>
</reference>
<dbReference type="SUPFAM" id="SSF46785">
    <property type="entry name" value="Winged helix' DNA-binding domain"/>
    <property type="match status" value="1"/>
</dbReference>
<dbReference type="Pfam" id="PF01047">
    <property type="entry name" value="MarR"/>
    <property type="match status" value="1"/>
</dbReference>
<dbReference type="PRINTS" id="PR00598">
    <property type="entry name" value="HTHMARR"/>
</dbReference>
<dbReference type="InterPro" id="IPR000835">
    <property type="entry name" value="HTH_MarR-typ"/>
</dbReference>
<organism evidence="5 6">
    <name type="scientific">Hathewaya histolytica</name>
    <name type="common">Clostridium histolyticum</name>
    <dbReference type="NCBI Taxonomy" id="1498"/>
    <lineage>
        <taxon>Bacteria</taxon>
        <taxon>Bacillati</taxon>
        <taxon>Bacillota</taxon>
        <taxon>Clostridia</taxon>
        <taxon>Eubacteriales</taxon>
        <taxon>Clostridiaceae</taxon>
        <taxon>Hathewaya</taxon>
    </lineage>
</organism>
<dbReference type="Proteomes" id="UP000308489">
    <property type="component" value="Chromosome 1"/>
</dbReference>
<evidence type="ECO:0000259" key="4">
    <source>
        <dbReference type="PROSITE" id="PS50995"/>
    </source>
</evidence>
<keyword evidence="1" id="KW-0805">Transcription regulation</keyword>
<dbReference type="GO" id="GO:0003677">
    <property type="term" value="F:DNA binding"/>
    <property type="evidence" value="ECO:0007669"/>
    <property type="project" value="UniProtKB-KW"/>
</dbReference>
<dbReference type="SMART" id="SM00529">
    <property type="entry name" value="HTH_DTXR"/>
    <property type="match status" value="1"/>
</dbReference>
<evidence type="ECO:0000313" key="6">
    <source>
        <dbReference type="Proteomes" id="UP000308489"/>
    </source>
</evidence>
<evidence type="ECO:0000256" key="1">
    <source>
        <dbReference type="ARBA" id="ARBA00023015"/>
    </source>
</evidence>
<sequence>MQCFDKDSLYYSFVDVEKVHYKRIHMLLEEIGLYPGQPHLLLALQLEEGQSQKELADKMKIKPATITVMIKRMEKEGLVERIQDTEDQRISRVYLTEKGKDKCKEVYRITEILEGECFKGFTTEEQILLRRLFINMKDNLIESIKNSSK</sequence>
<dbReference type="InterPro" id="IPR036388">
    <property type="entry name" value="WH-like_DNA-bd_sf"/>
</dbReference>
<dbReference type="PROSITE" id="PS50995">
    <property type="entry name" value="HTH_MARR_2"/>
    <property type="match status" value="1"/>
</dbReference>
<dbReference type="KEGG" id="hhw:NCTC503_02594"/>
<accession>A0A4U9RVZ7</accession>
<feature type="domain" description="HTH marR-type" evidence="4">
    <location>
        <begin position="6"/>
        <end position="138"/>
    </location>
</feature>
<keyword evidence="2" id="KW-0238">DNA-binding</keyword>
<dbReference type="PANTHER" id="PTHR42756">
    <property type="entry name" value="TRANSCRIPTIONAL REGULATOR, MARR"/>
    <property type="match status" value="1"/>
</dbReference>
<dbReference type="Gene3D" id="1.10.10.10">
    <property type="entry name" value="Winged helix-like DNA-binding domain superfamily/Winged helix DNA-binding domain"/>
    <property type="match status" value="1"/>
</dbReference>
<dbReference type="RefSeq" id="WP_243117988.1">
    <property type="nucleotide sequence ID" value="NZ_CBCRUQ010000006.1"/>
</dbReference>
<dbReference type="EMBL" id="LR590481">
    <property type="protein sequence ID" value="VTQ95846.1"/>
    <property type="molecule type" value="Genomic_DNA"/>
</dbReference>
<proteinExistence type="predicted"/>
<dbReference type="SMART" id="SM00347">
    <property type="entry name" value="HTH_MARR"/>
    <property type="match status" value="1"/>
</dbReference>
<evidence type="ECO:0000313" key="5">
    <source>
        <dbReference type="EMBL" id="VTQ95846.1"/>
    </source>
</evidence>
<keyword evidence="6" id="KW-1185">Reference proteome</keyword>
<gene>
    <name evidence="5" type="primary">yusO</name>
    <name evidence="5" type="ORF">NCTC503_02594</name>
</gene>
<name>A0A4U9RVZ7_HATHI</name>
<dbReference type="GO" id="GO:0046914">
    <property type="term" value="F:transition metal ion binding"/>
    <property type="evidence" value="ECO:0007669"/>
    <property type="project" value="InterPro"/>
</dbReference>
<evidence type="ECO:0000256" key="2">
    <source>
        <dbReference type="ARBA" id="ARBA00023125"/>
    </source>
</evidence>
<dbReference type="AlphaFoldDB" id="A0A4U9RVZ7"/>
<keyword evidence="3" id="KW-0804">Transcription</keyword>
<protein>
    <submittedName>
        <fullName evidence="5">MarR family transcriptional regulator</fullName>
    </submittedName>
</protein>
<evidence type="ECO:0000256" key="3">
    <source>
        <dbReference type="ARBA" id="ARBA00023163"/>
    </source>
</evidence>